<feature type="transmembrane region" description="Helical" evidence="8">
    <location>
        <begin position="391"/>
        <end position="409"/>
    </location>
</feature>
<dbReference type="EMBL" id="LRRQ01000137">
    <property type="protein sequence ID" value="OAM88334.1"/>
    <property type="molecule type" value="Genomic_DNA"/>
</dbReference>
<dbReference type="InterPro" id="IPR005829">
    <property type="entry name" value="Sugar_transporter_CS"/>
</dbReference>
<feature type="transmembrane region" description="Helical" evidence="8">
    <location>
        <begin position="415"/>
        <end position="435"/>
    </location>
</feature>
<dbReference type="InterPro" id="IPR003663">
    <property type="entry name" value="Sugar/inositol_transpt"/>
</dbReference>
<dbReference type="Proteomes" id="UP000078486">
    <property type="component" value="Unassembled WGS sequence"/>
</dbReference>
<dbReference type="PROSITE" id="PS00217">
    <property type="entry name" value="SUGAR_TRANSPORT_2"/>
    <property type="match status" value="1"/>
</dbReference>
<dbReference type="OrthoDB" id="9783823at2"/>
<feature type="transmembrane region" description="Helical" evidence="8">
    <location>
        <begin position="106"/>
        <end position="127"/>
    </location>
</feature>
<keyword evidence="5 8" id="KW-1133">Transmembrane helix</keyword>
<dbReference type="PROSITE" id="PS00216">
    <property type="entry name" value="SUGAR_TRANSPORT_1"/>
    <property type="match status" value="1"/>
</dbReference>
<keyword evidence="3 7" id="KW-0813">Transport</keyword>
<evidence type="ECO:0000259" key="9">
    <source>
        <dbReference type="PROSITE" id="PS50850"/>
    </source>
</evidence>
<dbReference type="NCBIfam" id="TIGR00879">
    <property type="entry name" value="SP"/>
    <property type="match status" value="1"/>
</dbReference>
<feature type="transmembrane region" description="Helical" evidence="8">
    <location>
        <begin position="48"/>
        <end position="69"/>
    </location>
</feature>
<evidence type="ECO:0000256" key="2">
    <source>
        <dbReference type="ARBA" id="ARBA00010992"/>
    </source>
</evidence>
<organism evidence="10 11">
    <name type="scientific">Termitidicoccus mucosus</name>
    <dbReference type="NCBI Taxonomy" id="1184151"/>
    <lineage>
        <taxon>Bacteria</taxon>
        <taxon>Pseudomonadati</taxon>
        <taxon>Verrucomicrobiota</taxon>
        <taxon>Opitutia</taxon>
        <taxon>Opitutales</taxon>
        <taxon>Opitutaceae</taxon>
        <taxon>Termitidicoccus</taxon>
    </lineage>
</organism>
<evidence type="ECO:0000256" key="8">
    <source>
        <dbReference type="SAM" id="Phobius"/>
    </source>
</evidence>
<dbReference type="Gene3D" id="1.20.1250.20">
    <property type="entry name" value="MFS general substrate transporter like domains"/>
    <property type="match status" value="2"/>
</dbReference>
<feature type="transmembrane region" description="Helical" evidence="8">
    <location>
        <begin position="346"/>
        <end position="370"/>
    </location>
</feature>
<dbReference type="GO" id="GO:0022857">
    <property type="term" value="F:transmembrane transporter activity"/>
    <property type="evidence" value="ECO:0007669"/>
    <property type="project" value="InterPro"/>
</dbReference>
<dbReference type="PROSITE" id="PS50850">
    <property type="entry name" value="MFS"/>
    <property type="match status" value="1"/>
</dbReference>
<comment type="subcellular location">
    <subcellularLocation>
        <location evidence="1">Membrane</location>
        <topology evidence="1">Multi-pass membrane protein</topology>
    </subcellularLocation>
</comment>
<dbReference type="PANTHER" id="PTHR48020:SF12">
    <property type="entry name" value="PROTON MYO-INOSITOL COTRANSPORTER"/>
    <property type="match status" value="1"/>
</dbReference>
<feature type="domain" description="Major facilitator superfamily (MFS) profile" evidence="9">
    <location>
        <begin position="15"/>
        <end position="439"/>
    </location>
</feature>
<evidence type="ECO:0000313" key="10">
    <source>
        <dbReference type="EMBL" id="OAM88334.1"/>
    </source>
</evidence>
<accession>A0A178IE91</accession>
<feature type="transmembrane region" description="Helical" evidence="8">
    <location>
        <begin position="81"/>
        <end position="100"/>
    </location>
</feature>
<keyword evidence="4 8" id="KW-0812">Transmembrane</keyword>
<evidence type="ECO:0000256" key="4">
    <source>
        <dbReference type="ARBA" id="ARBA00022692"/>
    </source>
</evidence>
<feature type="transmembrane region" description="Helical" evidence="8">
    <location>
        <begin position="139"/>
        <end position="161"/>
    </location>
</feature>
<gene>
    <name evidence="10" type="ORF">AW736_19350</name>
</gene>
<sequence>MSSQNTAPNSFLLRCSLVAALGGLLFGFDTVVISGAQSQLKELFDLDGFMQGFMTASALIGTVIGALFAGKPGDRLGRKRCLQWAGVLFFVSAAGCAVAWNFWSLVVFRVIGGLGIGGSTVICPMYLAEIAPPQWRGRLGAFFQFNIVLGILLAFLSNYIIGLLDFGAAEWRWKLGVEAAPALAFWLFLKGIPESPRWLVMAGRPGEAENVFVQTGAPDAAAQIAAVQASLEAEAGQRRVSVPLFQRIYALPVFLAVSVAMFNQLDGINALLYYLNPIFGMAGFDKVSGDLQSVAIGATNLVFTMLGMAVIDRVGRKPLLLAGAAGTGVCLLGVAWIFTINQYHGALVWLLIGYIACHAFSQGAVIWVYISEIFPNAVRAKGQTLGSSTHWIMAAAISWLFPVFAKNAGEPGAGIPFYFFAAMMLLQIIVVLRWFPETKGVPLEEMQARLAGRQNQPVK</sequence>
<evidence type="ECO:0000256" key="1">
    <source>
        <dbReference type="ARBA" id="ARBA00004141"/>
    </source>
</evidence>
<comment type="similarity">
    <text evidence="2 7">Belongs to the major facilitator superfamily. Sugar transporter (TC 2.A.1.1) family.</text>
</comment>
<dbReference type="Pfam" id="PF00083">
    <property type="entry name" value="Sugar_tr"/>
    <property type="match status" value="1"/>
</dbReference>
<dbReference type="AlphaFoldDB" id="A0A178IE91"/>
<evidence type="ECO:0000256" key="3">
    <source>
        <dbReference type="ARBA" id="ARBA00022448"/>
    </source>
</evidence>
<comment type="caution">
    <text evidence="10">The sequence shown here is derived from an EMBL/GenBank/DDBJ whole genome shotgun (WGS) entry which is preliminary data.</text>
</comment>
<proteinExistence type="inferred from homology"/>
<feature type="transmembrane region" description="Helical" evidence="8">
    <location>
        <begin position="12"/>
        <end position="36"/>
    </location>
</feature>
<dbReference type="SUPFAM" id="SSF103473">
    <property type="entry name" value="MFS general substrate transporter"/>
    <property type="match status" value="1"/>
</dbReference>
<dbReference type="STRING" id="1184151.AW736_19350"/>
<evidence type="ECO:0000313" key="11">
    <source>
        <dbReference type="Proteomes" id="UP000078486"/>
    </source>
</evidence>
<feature type="transmembrane region" description="Helical" evidence="8">
    <location>
        <begin position="318"/>
        <end position="340"/>
    </location>
</feature>
<feature type="transmembrane region" description="Helical" evidence="8">
    <location>
        <begin position="294"/>
        <end position="311"/>
    </location>
</feature>
<reference evidence="10 11" key="1">
    <citation type="submission" date="2016-01" db="EMBL/GenBank/DDBJ databases">
        <title>High potential of lignocellulose degradation of a new Verrucomicrobia species.</title>
        <authorList>
            <person name="Wang Y."/>
            <person name="Shi Y."/>
            <person name="Qiu Z."/>
            <person name="Liu S."/>
            <person name="Yang H."/>
        </authorList>
    </citation>
    <scope>NUCLEOTIDE SEQUENCE [LARGE SCALE GENOMIC DNA]</scope>
    <source>
        <strain evidence="10 11">TSB47</strain>
    </source>
</reference>
<dbReference type="PRINTS" id="PR00171">
    <property type="entry name" value="SUGRTRNSPORT"/>
</dbReference>
<dbReference type="RefSeq" id="WP_068771933.1">
    <property type="nucleotide sequence ID" value="NZ_CP109796.1"/>
</dbReference>
<name>A0A178IE91_9BACT</name>
<dbReference type="InterPro" id="IPR005828">
    <property type="entry name" value="MFS_sugar_transport-like"/>
</dbReference>
<dbReference type="InterPro" id="IPR020846">
    <property type="entry name" value="MFS_dom"/>
</dbReference>
<dbReference type="InterPro" id="IPR050814">
    <property type="entry name" value="Myo-inositol_Transporter"/>
</dbReference>
<dbReference type="GO" id="GO:0016020">
    <property type="term" value="C:membrane"/>
    <property type="evidence" value="ECO:0007669"/>
    <property type="project" value="UniProtKB-SubCell"/>
</dbReference>
<dbReference type="PANTHER" id="PTHR48020">
    <property type="entry name" value="PROTON MYO-INOSITOL COTRANSPORTER"/>
    <property type="match status" value="1"/>
</dbReference>
<protein>
    <submittedName>
        <fullName evidence="10">MFS transporter</fullName>
    </submittedName>
</protein>
<feature type="transmembrane region" description="Helical" evidence="8">
    <location>
        <begin position="248"/>
        <end position="274"/>
    </location>
</feature>
<keyword evidence="11" id="KW-1185">Reference proteome</keyword>
<keyword evidence="6 8" id="KW-0472">Membrane</keyword>
<evidence type="ECO:0000256" key="7">
    <source>
        <dbReference type="RuleBase" id="RU003346"/>
    </source>
</evidence>
<evidence type="ECO:0000256" key="6">
    <source>
        <dbReference type="ARBA" id="ARBA00023136"/>
    </source>
</evidence>
<evidence type="ECO:0000256" key="5">
    <source>
        <dbReference type="ARBA" id="ARBA00022989"/>
    </source>
</evidence>
<dbReference type="InterPro" id="IPR036259">
    <property type="entry name" value="MFS_trans_sf"/>
</dbReference>